<proteinExistence type="predicted"/>
<feature type="compositionally biased region" description="Basic and acidic residues" evidence="1">
    <location>
        <begin position="83"/>
        <end position="92"/>
    </location>
</feature>
<feature type="region of interest" description="Disordered" evidence="1">
    <location>
        <begin position="1"/>
        <end position="23"/>
    </location>
</feature>
<gene>
    <name evidence="2" type="ORF">A2782_03075</name>
</gene>
<evidence type="ECO:0000313" key="3">
    <source>
        <dbReference type="Proteomes" id="UP000177967"/>
    </source>
</evidence>
<name>A0A1G1V2V2_9BACT</name>
<dbReference type="STRING" id="1797513.A2782_03075"/>
<feature type="region of interest" description="Disordered" evidence="1">
    <location>
        <begin position="65"/>
        <end position="96"/>
    </location>
</feature>
<evidence type="ECO:0000256" key="1">
    <source>
        <dbReference type="SAM" id="MobiDB-lite"/>
    </source>
</evidence>
<comment type="caution">
    <text evidence="2">The sequence shown here is derived from an EMBL/GenBank/DDBJ whole genome shotgun (WGS) entry which is preliminary data.</text>
</comment>
<organism evidence="2 3">
    <name type="scientific">Candidatus Blackburnbacteria bacterium RIFCSPHIGHO2_01_FULL_43_15b</name>
    <dbReference type="NCBI Taxonomy" id="1797513"/>
    <lineage>
        <taxon>Bacteria</taxon>
        <taxon>Candidatus Blackburniibacteriota</taxon>
    </lineage>
</organism>
<protein>
    <submittedName>
        <fullName evidence="2">Uncharacterized protein</fullName>
    </submittedName>
</protein>
<accession>A0A1G1V2V2</accession>
<reference evidence="2 3" key="1">
    <citation type="journal article" date="2016" name="Nat. Commun.">
        <title>Thousands of microbial genomes shed light on interconnected biogeochemical processes in an aquifer system.</title>
        <authorList>
            <person name="Anantharaman K."/>
            <person name="Brown C.T."/>
            <person name="Hug L.A."/>
            <person name="Sharon I."/>
            <person name="Castelle C.J."/>
            <person name="Probst A.J."/>
            <person name="Thomas B.C."/>
            <person name="Singh A."/>
            <person name="Wilkins M.J."/>
            <person name="Karaoz U."/>
            <person name="Brodie E.L."/>
            <person name="Williams K.H."/>
            <person name="Hubbard S.S."/>
            <person name="Banfield J.F."/>
        </authorList>
    </citation>
    <scope>NUCLEOTIDE SEQUENCE [LARGE SCALE GENOMIC DNA]</scope>
</reference>
<sequence>MVGSGTPEDPEVVDAESPRDRLNKLREARERRRIQMQEAYLAADEDVNRLEEELAEAKRLRTELAGEMTRAGVPLPKRPTRTTVREVREETTRTTAAADDVRDSLRNAWDWLKKH</sequence>
<dbReference type="EMBL" id="MHBW01000006">
    <property type="protein sequence ID" value="OGY09677.1"/>
    <property type="molecule type" value="Genomic_DNA"/>
</dbReference>
<dbReference type="Proteomes" id="UP000177967">
    <property type="component" value="Unassembled WGS sequence"/>
</dbReference>
<evidence type="ECO:0000313" key="2">
    <source>
        <dbReference type="EMBL" id="OGY09677.1"/>
    </source>
</evidence>
<dbReference type="AlphaFoldDB" id="A0A1G1V2V2"/>